<evidence type="ECO:0000256" key="2">
    <source>
        <dbReference type="ARBA" id="ARBA00022737"/>
    </source>
</evidence>
<dbReference type="Gene3D" id="2.130.10.130">
    <property type="entry name" value="Integrin alpha, N-terminal"/>
    <property type="match status" value="4"/>
</dbReference>
<dbReference type="AlphaFoldDB" id="A0A5Q0GY48"/>
<keyword evidence="3" id="KW-0378">Hydrolase</keyword>
<evidence type="ECO:0000256" key="4">
    <source>
        <dbReference type="ARBA" id="ARBA00023180"/>
    </source>
</evidence>
<evidence type="ECO:0000256" key="3">
    <source>
        <dbReference type="ARBA" id="ARBA00022801"/>
    </source>
</evidence>
<dbReference type="InterPro" id="IPR013517">
    <property type="entry name" value="FG-GAP"/>
</dbReference>
<feature type="chain" id="PRO_5024828347" description="Integrin-like protein" evidence="5">
    <location>
        <begin position="35"/>
        <end position="545"/>
    </location>
</feature>
<evidence type="ECO:0000256" key="1">
    <source>
        <dbReference type="ARBA" id="ARBA00022729"/>
    </source>
</evidence>
<dbReference type="InterPro" id="IPR013519">
    <property type="entry name" value="Int_alpha_beta-p"/>
</dbReference>
<dbReference type="InterPro" id="IPR028994">
    <property type="entry name" value="Integrin_alpha_N"/>
</dbReference>
<proteinExistence type="predicted"/>
<keyword evidence="7" id="KW-1185">Reference proteome</keyword>
<reference evidence="7" key="1">
    <citation type="journal article" date="2021" name="Curr. Microbiol.">
        <title>Complete genome of nocamycin-producing strain Saccharothrix syringae NRRL B-16468 reveals the biosynthetic potential for secondary metabolites.</title>
        <authorList>
            <person name="Mo X."/>
            <person name="Yang S."/>
        </authorList>
    </citation>
    <scope>NUCLEOTIDE SEQUENCE [LARGE SCALE GENOMIC DNA]</scope>
    <source>
        <strain evidence="7">ATCC 51364 / DSM 43886 / JCM 6844 / KCTC 9398 / NBRC 14523 / NRRL B-16468 / INA 2240</strain>
    </source>
</reference>
<evidence type="ECO:0008006" key="8">
    <source>
        <dbReference type="Google" id="ProtNLM"/>
    </source>
</evidence>
<dbReference type="InterPro" id="IPR000413">
    <property type="entry name" value="Integrin_alpha"/>
</dbReference>
<evidence type="ECO:0000256" key="5">
    <source>
        <dbReference type="SAM" id="SignalP"/>
    </source>
</evidence>
<dbReference type="KEGG" id="ssyi:EKG83_13865"/>
<evidence type="ECO:0000313" key="7">
    <source>
        <dbReference type="Proteomes" id="UP000325787"/>
    </source>
</evidence>
<dbReference type="GO" id="GO:0016787">
    <property type="term" value="F:hydrolase activity"/>
    <property type="evidence" value="ECO:0007669"/>
    <property type="project" value="UniProtKB-KW"/>
</dbReference>
<dbReference type="PROSITE" id="PS51470">
    <property type="entry name" value="FG_GAP"/>
    <property type="match status" value="4"/>
</dbReference>
<dbReference type="PANTHER" id="PTHR23221">
    <property type="entry name" value="GLYCOSYLPHOSPHATIDYLINOSITOL PHOSPHOLIPASE D"/>
    <property type="match status" value="1"/>
</dbReference>
<organism evidence="6 7">
    <name type="scientific">Saccharothrix syringae</name>
    <name type="common">Nocardiopsis syringae</name>
    <dbReference type="NCBI Taxonomy" id="103733"/>
    <lineage>
        <taxon>Bacteria</taxon>
        <taxon>Bacillati</taxon>
        <taxon>Actinomycetota</taxon>
        <taxon>Actinomycetes</taxon>
        <taxon>Pseudonocardiales</taxon>
        <taxon>Pseudonocardiaceae</taxon>
        <taxon>Saccharothrix</taxon>
    </lineage>
</organism>
<evidence type="ECO:0000313" key="6">
    <source>
        <dbReference type="EMBL" id="QFZ18424.1"/>
    </source>
</evidence>
<keyword evidence="1 5" id="KW-0732">Signal</keyword>
<dbReference type="Proteomes" id="UP000325787">
    <property type="component" value="Chromosome"/>
</dbReference>
<feature type="signal peptide" evidence="5">
    <location>
        <begin position="1"/>
        <end position="34"/>
    </location>
</feature>
<dbReference type="Pfam" id="PF01839">
    <property type="entry name" value="FG-GAP"/>
    <property type="match status" value="4"/>
</dbReference>
<dbReference type="PRINTS" id="PR01185">
    <property type="entry name" value="INTEGRINA"/>
</dbReference>
<gene>
    <name evidence="6" type="ORF">EKG83_13865</name>
</gene>
<keyword evidence="2" id="KW-0677">Repeat</keyword>
<dbReference type="SMART" id="SM00191">
    <property type="entry name" value="Int_alpha"/>
    <property type="match status" value="5"/>
</dbReference>
<dbReference type="PANTHER" id="PTHR23221:SF7">
    <property type="entry name" value="PHOSPHATIDYLINOSITOL-GLYCAN-SPECIFIC PHOSPHOLIPASE D"/>
    <property type="match status" value="1"/>
</dbReference>
<dbReference type="SUPFAM" id="SSF69318">
    <property type="entry name" value="Integrin alpha N-terminal domain"/>
    <property type="match status" value="2"/>
</dbReference>
<dbReference type="RefSeq" id="WP_153278065.1">
    <property type="nucleotide sequence ID" value="NZ_CP034550.1"/>
</dbReference>
<dbReference type="GO" id="GO:0007155">
    <property type="term" value="P:cell adhesion"/>
    <property type="evidence" value="ECO:0007669"/>
    <property type="project" value="InterPro"/>
</dbReference>
<dbReference type="EMBL" id="CP034550">
    <property type="protein sequence ID" value="QFZ18424.1"/>
    <property type="molecule type" value="Genomic_DNA"/>
</dbReference>
<keyword evidence="4" id="KW-0325">Glycoprotein</keyword>
<protein>
    <recommendedName>
        <fullName evidence="8">Integrin-like protein</fullName>
    </recommendedName>
</protein>
<accession>A0A5Q0GY48</accession>
<dbReference type="GO" id="GO:0008305">
    <property type="term" value="C:integrin complex"/>
    <property type="evidence" value="ECO:0007669"/>
    <property type="project" value="InterPro"/>
</dbReference>
<sequence length="545" mass="53322">MFTSRFPTATRSWARAVVVAAVSASSIVAPDAGAVSPTPVRPAALPAVPQADVTGDGVPDLVLASGARLTYLGDTALSPHDLGGSVLVVPGGATGAAAALVNQNSPGVGLGMTATDKFGTALATGDFNGDGLADVAVGNPTERVGGLANAGAVTVLYGQRTAPYLRTIAGAPSTVTQDTGGLPGAVEAGDLFGGSLATGDFNGDGYADLAIGSPGEAIGTKARAGAVWILYGRAAGLTGNGAVAFNQDDPDLAGAAEADDLMGWALAAGDVTGDRRDDLAVLSSGDVIGDITDAWGAVHLLHGAAGGLSGAASSYVSVGNAATAGRWRGLVIGRFRGGAHADLVVQADRRRGAPADSGALVTVRGGAAGLTTTTEVIDQSGDAVPGSPEAGDHFGGSLAVGDLDGDAVDDLAVGAIKENDRTGYVCLLRGGGAGPLSHPVALVGENTAPIAAGEGVGEGFGYGLRILDVTGDGRAELVVSAPWEDGTLQTGTLFVLGTGLSGSALAVTSARRVTRADLGTASGYGPGAPFAGNSLVLNDNQDTPK</sequence>
<dbReference type="OrthoDB" id="344301at2"/>
<name>A0A5Q0GY48_SACSY</name>